<evidence type="ECO:0000313" key="1">
    <source>
        <dbReference type="EMBL" id="AEP29068.1"/>
    </source>
</evidence>
<gene>
    <name evidence="1" type="ordered locus">GNIT_0930</name>
</gene>
<accession>G4QFX7</accession>
<dbReference type="KEGG" id="gni:GNIT_0930"/>
<proteinExistence type="predicted"/>
<evidence type="ECO:0000313" key="2">
    <source>
        <dbReference type="Proteomes" id="UP000009282"/>
    </source>
</evidence>
<name>G4QFX7_GLANF</name>
<reference evidence="1 2" key="1">
    <citation type="journal article" date="2011" name="J. Bacteriol.">
        <title>Complete genome sequence of seawater bacterium Glaciecola nitratireducens FR1064T.</title>
        <authorList>
            <person name="Bian F."/>
            <person name="Qin Q.L."/>
            <person name="Xie B.B."/>
            <person name="Shu Y.L."/>
            <person name="Zhang X.Y."/>
            <person name="Yu Y."/>
            <person name="Chen B."/>
            <person name="Chen X.L."/>
            <person name="Zhou B.C."/>
            <person name="Zhang Y.Z."/>
        </authorList>
    </citation>
    <scope>NUCLEOTIDE SEQUENCE [LARGE SCALE GENOMIC DNA]</scope>
    <source>
        <strain evidence="2">JCM 12485 / KCTC 12276 / FR1064</strain>
    </source>
</reference>
<sequence>MKESGVETAFANPKHAGWVSAFFYKVIHGHKNFDLTF</sequence>
<protein>
    <submittedName>
        <fullName evidence="1">Uncharacterized protein</fullName>
    </submittedName>
</protein>
<dbReference type="HOGENOM" id="CLU_3344126_0_0_6"/>
<organism evidence="1 2">
    <name type="scientific">Glaciecola nitratireducens (strain JCM 12485 / KCTC 12276 / FR1064)</name>
    <dbReference type="NCBI Taxonomy" id="1085623"/>
    <lineage>
        <taxon>Bacteria</taxon>
        <taxon>Pseudomonadati</taxon>
        <taxon>Pseudomonadota</taxon>
        <taxon>Gammaproteobacteria</taxon>
        <taxon>Alteromonadales</taxon>
        <taxon>Alteromonadaceae</taxon>
        <taxon>Brumicola</taxon>
    </lineage>
</organism>
<dbReference type="AlphaFoldDB" id="G4QFX7"/>
<keyword evidence="2" id="KW-1185">Reference proteome</keyword>
<dbReference type="Proteomes" id="UP000009282">
    <property type="component" value="Chromosome"/>
</dbReference>
<dbReference type="EMBL" id="CP003060">
    <property type="protein sequence ID" value="AEP29068.1"/>
    <property type="molecule type" value="Genomic_DNA"/>
</dbReference>